<keyword evidence="4" id="KW-1185">Reference proteome</keyword>
<feature type="region of interest" description="Disordered" evidence="1">
    <location>
        <begin position="144"/>
        <end position="195"/>
    </location>
</feature>
<organism evidence="3 4">
    <name type="scientific">Acipenser ruthenus</name>
    <name type="common">Sterlet sturgeon</name>
    <dbReference type="NCBI Taxonomy" id="7906"/>
    <lineage>
        <taxon>Eukaryota</taxon>
        <taxon>Metazoa</taxon>
        <taxon>Chordata</taxon>
        <taxon>Craniata</taxon>
        <taxon>Vertebrata</taxon>
        <taxon>Euteleostomi</taxon>
        <taxon>Actinopterygii</taxon>
        <taxon>Chondrostei</taxon>
        <taxon>Acipenseriformes</taxon>
        <taxon>Acipenseridae</taxon>
        <taxon>Acipenser</taxon>
    </lineage>
</organism>
<feature type="compositionally biased region" description="Basic and acidic residues" evidence="1">
    <location>
        <begin position="170"/>
        <end position="182"/>
    </location>
</feature>
<gene>
    <name evidence="3" type="ORF">EOD39_11969</name>
</gene>
<dbReference type="Pfam" id="PF13843">
    <property type="entry name" value="DDE_Tnp_1_7"/>
    <property type="match status" value="2"/>
</dbReference>
<evidence type="ECO:0000313" key="4">
    <source>
        <dbReference type="Proteomes" id="UP000289886"/>
    </source>
</evidence>
<feature type="domain" description="PiggyBac transposable element-derived protein" evidence="2">
    <location>
        <begin position="3"/>
        <end position="59"/>
    </location>
</feature>
<protein>
    <submittedName>
        <fullName evidence="3">PiggyBac transposable element-derived protein 1</fullName>
    </submittedName>
</protein>
<reference evidence="3 4" key="1">
    <citation type="submission" date="2019-01" db="EMBL/GenBank/DDBJ databases">
        <title>Draft Genome and Complete Hox-Cluster Characterization of the Sterlet Sturgeon (Acipenser ruthenus).</title>
        <authorList>
            <person name="Wei Q."/>
        </authorList>
    </citation>
    <scope>NUCLEOTIDE SEQUENCE [LARGE SCALE GENOMIC DNA]</scope>
    <source>
        <strain evidence="3">WHYD16114868_AA</strain>
        <tissue evidence="3">Blood</tissue>
    </source>
</reference>
<evidence type="ECO:0000259" key="2">
    <source>
        <dbReference type="Pfam" id="PF13843"/>
    </source>
</evidence>
<dbReference type="InterPro" id="IPR029526">
    <property type="entry name" value="PGBD"/>
</dbReference>
<accession>A0A662YSR3</accession>
<feature type="domain" description="PiggyBac transposable element-derived protein" evidence="2">
    <location>
        <begin position="73"/>
        <end position="135"/>
    </location>
</feature>
<dbReference type="PANTHER" id="PTHR47272:SF2">
    <property type="entry name" value="PIGGYBAC TRANSPOSABLE ELEMENT-DERIVED PROTEIN 3-LIKE"/>
    <property type="match status" value="1"/>
</dbReference>
<dbReference type="Proteomes" id="UP000289886">
    <property type="component" value="Unassembled WGS sequence"/>
</dbReference>
<proteinExistence type="predicted"/>
<evidence type="ECO:0000256" key="1">
    <source>
        <dbReference type="SAM" id="MobiDB-lite"/>
    </source>
</evidence>
<feature type="compositionally biased region" description="Polar residues" evidence="1">
    <location>
        <begin position="183"/>
        <end position="195"/>
    </location>
</feature>
<evidence type="ECO:0000313" key="3">
    <source>
        <dbReference type="EMBL" id="RXM99185.1"/>
    </source>
</evidence>
<comment type="caution">
    <text evidence="3">The sequence shown here is derived from an EMBL/GenBank/DDBJ whole genome shotgun (WGS) entry which is preliminary data.</text>
</comment>
<name>A0A662YSR3_ACIRT</name>
<dbReference type="PANTHER" id="PTHR47272">
    <property type="entry name" value="DDE_TNP_1_7 DOMAIN-CONTAINING PROTEIN"/>
    <property type="match status" value="1"/>
</dbReference>
<dbReference type="AlphaFoldDB" id="A0A662YSR3"/>
<sequence length="195" mass="22662">MEQLSQRIQTPNHKLFFDNFFTTYNALEVLAEKKIHVAGTARVCRFAKPPLKTDKEMSKKGQGSRNEDEVERWEQKERRFVKIKRPEVVKKYNKAMGGVDKLDQLISLYRIDIWSLKWPLCMITLAFDVAVVSSWLEYHSQRMPGHSATANHGSPRLQNDCGRSTCVRGEAPRIEKTRESEQFQHTQSMYESNSP</sequence>
<dbReference type="EMBL" id="SCEB01000441">
    <property type="protein sequence ID" value="RXM99185.1"/>
    <property type="molecule type" value="Genomic_DNA"/>
</dbReference>